<feature type="transmembrane region" description="Helical" evidence="1">
    <location>
        <begin position="7"/>
        <end position="25"/>
    </location>
</feature>
<keyword evidence="1" id="KW-0472">Membrane</keyword>
<evidence type="ECO:0000256" key="1">
    <source>
        <dbReference type="SAM" id="Phobius"/>
    </source>
</evidence>
<organism evidence="2 3">
    <name type="scientific">Hyella patelloides LEGE 07179</name>
    <dbReference type="NCBI Taxonomy" id="945734"/>
    <lineage>
        <taxon>Bacteria</taxon>
        <taxon>Bacillati</taxon>
        <taxon>Cyanobacteriota</taxon>
        <taxon>Cyanophyceae</taxon>
        <taxon>Pleurocapsales</taxon>
        <taxon>Hyellaceae</taxon>
        <taxon>Hyella</taxon>
    </lineage>
</organism>
<keyword evidence="1" id="KW-0812">Transmembrane</keyword>
<reference evidence="2 3" key="1">
    <citation type="submission" date="2019-01" db="EMBL/GenBank/DDBJ databases">
        <authorList>
            <person name="Brito A."/>
        </authorList>
    </citation>
    <scope>NUCLEOTIDE SEQUENCE [LARGE SCALE GENOMIC DNA]</scope>
    <source>
        <strain evidence="2">1</strain>
    </source>
</reference>
<keyword evidence="3" id="KW-1185">Reference proteome</keyword>
<evidence type="ECO:0000313" key="2">
    <source>
        <dbReference type="EMBL" id="VEP12258.1"/>
    </source>
</evidence>
<proteinExistence type="predicted"/>
<dbReference type="EMBL" id="CAACVJ010000046">
    <property type="protein sequence ID" value="VEP12258.1"/>
    <property type="molecule type" value="Genomic_DNA"/>
</dbReference>
<name>A0A563VLG6_9CYAN</name>
<evidence type="ECO:0000313" key="3">
    <source>
        <dbReference type="Proteomes" id="UP000320055"/>
    </source>
</evidence>
<sequence length="46" mass="5407">MCRKSNLELLTFSFTLAVSFLALYLDFLNPRYIKTKSLLINFFLVT</sequence>
<dbReference type="AlphaFoldDB" id="A0A563VLG6"/>
<keyword evidence="1" id="KW-1133">Transmembrane helix</keyword>
<accession>A0A563VLG6</accession>
<dbReference type="Proteomes" id="UP000320055">
    <property type="component" value="Unassembled WGS sequence"/>
</dbReference>
<protein>
    <submittedName>
        <fullName evidence="2">Uncharacterized protein</fullName>
    </submittedName>
</protein>
<gene>
    <name evidence="2" type="ORF">H1P_140041</name>
</gene>